<keyword evidence="2 7" id="KW-0813">Transport</keyword>
<evidence type="ECO:0000256" key="3">
    <source>
        <dbReference type="ARBA" id="ARBA00022475"/>
    </source>
</evidence>
<feature type="transmembrane region" description="Helical" evidence="7">
    <location>
        <begin position="33"/>
        <end position="51"/>
    </location>
</feature>
<evidence type="ECO:0000256" key="6">
    <source>
        <dbReference type="ARBA" id="ARBA00023136"/>
    </source>
</evidence>
<evidence type="ECO:0000256" key="4">
    <source>
        <dbReference type="ARBA" id="ARBA00022692"/>
    </source>
</evidence>
<feature type="transmembrane region" description="Helical" evidence="7">
    <location>
        <begin position="167"/>
        <end position="186"/>
    </location>
</feature>
<reference evidence="9 10" key="1">
    <citation type="submission" date="2019-06" db="EMBL/GenBank/DDBJ databases">
        <title>Whole genome shotgun sequence of Microbacterium testaceum NBRC 12675.</title>
        <authorList>
            <person name="Hosoyama A."/>
            <person name="Uohara A."/>
            <person name="Ohji S."/>
            <person name="Ichikawa N."/>
        </authorList>
    </citation>
    <scope>NUCLEOTIDE SEQUENCE [LARGE SCALE GENOMIC DNA]</scope>
    <source>
        <strain evidence="9 10">NBRC 12675</strain>
    </source>
</reference>
<dbReference type="PROSITE" id="PS50928">
    <property type="entry name" value="ABC_TM1"/>
    <property type="match status" value="1"/>
</dbReference>
<dbReference type="Proteomes" id="UP000319525">
    <property type="component" value="Unassembled WGS sequence"/>
</dbReference>
<gene>
    <name evidence="9" type="ORF">MTE01_18430</name>
</gene>
<name>A0A4Y3QN25_MICTE</name>
<feature type="transmembrane region" description="Helical" evidence="7">
    <location>
        <begin position="229"/>
        <end position="249"/>
    </location>
</feature>
<dbReference type="GO" id="GO:0005886">
    <property type="term" value="C:plasma membrane"/>
    <property type="evidence" value="ECO:0007669"/>
    <property type="project" value="UniProtKB-SubCell"/>
</dbReference>
<dbReference type="InterPro" id="IPR051393">
    <property type="entry name" value="ABC_transporter_permease"/>
</dbReference>
<keyword evidence="5 7" id="KW-1133">Transmembrane helix</keyword>
<keyword evidence="3" id="KW-1003">Cell membrane</keyword>
<feature type="domain" description="ABC transmembrane type-1" evidence="8">
    <location>
        <begin position="91"/>
        <end position="302"/>
    </location>
</feature>
<accession>A0A4Y3QN25</accession>
<dbReference type="GeneID" id="57144529"/>
<dbReference type="Gene3D" id="1.10.3720.10">
    <property type="entry name" value="MetI-like"/>
    <property type="match status" value="1"/>
</dbReference>
<comment type="caution">
    <text evidence="9">The sequence shown here is derived from an EMBL/GenBank/DDBJ whole genome shotgun (WGS) entry which is preliminary data.</text>
</comment>
<keyword evidence="6 7" id="KW-0472">Membrane</keyword>
<dbReference type="CDD" id="cd06261">
    <property type="entry name" value="TM_PBP2"/>
    <property type="match status" value="1"/>
</dbReference>
<organism evidence="9 10">
    <name type="scientific">Microbacterium testaceum</name>
    <name type="common">Aureobacterium testaceum</name>
    <name type="synonym">Brevibacterium testaceum</name>
    <dbReference type="NCBI Taxonomy" id="2033"/>
    <lineage>
        <taxon>Bacteria</taxon>
        <taxon>Bacillati</taxon>
        <taxon>Actinomycetota</taxon>
        <taxon>Actinomycetes</taxon>
        <taxon>Micrococcales</taxon>
        <taxon>Microbacteriaceae</taxon>
        <taxon>Microbacterium</taxon>
    </lineage>
</organism>
<evidence type="ECO:0000313" key="10">
    <source>
        <dbReference type="Proteomes" id="UP000319525"/>
    </source>
</evidence>
<dbReference type="SUPFAM" id="SSF161098">
    <property type="entry name" value="MetI-like"/>
    <property type="match status" value="1"/>
</dbReference>
<sequence>MSAPTQSPTTRSLDTRAIVAPRAARRRRGDAKIALLFIAPAALGFLAFYLVPSLRGIWFSFTDQNLIGAGKFVGVENYTRMVADPLFWNSLGVTVEYVVINIGVQTVLAVGIAVLMHRLTRSAVIRGIILLPYLVANVVVALVWFWMMDYSTGIINVFLDALGGDRMAFFGSEALAIPTIALINVWRYVGYTALLVFAGLQTIPTQLYEAAALDGASEVRMFRSITLPLLRPVLALVLVITVVGSFQIFDTVAVTTEGGPINSTRVIYYYIYQQAFEKFHLGYASAMSVFLLVVLAVVAYFQLKIMRANSSDLA</sequence>
<evidence type="ECO:0000256" key="1">
    <source>
        <dbReference type="ARBA" id="ARBA00004651"/>
    </source>
</evidence>
<evidence type="ECO:0000256" key="2">
    <source>
        <dbReference type="ARBA" id="ARBA00022448"/>
    </source>
</evidence>
<evidence type="ECO:0000256" key="7">
    <source>
        <dbReference type="RuleBase" id="RU363032"/>
    </source>
</evidence>
<dbReference type="AlphaFoldDB" id="A0A4Y3QN25"/>
<dbReference type="RefSeq" id="WP_174799670.1">
    <property type="nucleotide sequence ID" value="NZ_BJML01000005.1"/>
</dbReference>
<dbReference type="EMBL" id="BJML01000005">
    <property type="protein sequence ID" value="GEB45898.1"/>
    <property type="molecule type" value="Genomic_DNA"/>
</dbReference>
<comment type="subcellular location">
    <subcellularLocation>
        <location evidence="1 7">Cell membrane</location>
        <topology evidence="1 7">Multi-pass membrane protein</topology>
    </subcellularLocation>
</comment>
<evidence type="ECO:0000313" key="9">
    <source>
        <dbReference type="EMBL" id="GEB45898.1"/>
    </source>
</evidence>
<dbReference type="GO" id="GO:0055085">
    <property type="term" value="P:transmembrane transport"/>
    <property type="evidence" value="ECO:0007669"/>
    <property type="project" value="InterPro"/>
</dbReference>
<proteinExistence type="inferred from homology"/>
<dbReference type="Pfam" id="PF00528">
    <property type="entry name" value="BPD_transp_1"/>
    <property type="match status" value="1"/>
</dbReference>
<protein>
    <submittedName>
        <fullName evidence="9">Sugar ABC transporter permease</fullName>
    </submittedName>
</protein>
<evidence type="ECO:0000256" key="5">
    <source>
        <dbReference type="ARBA" id="ARBA00022989"/>
    </source>
</evidence>
<dbReference type="PANTHER" id="PTHR30193:SF41">
    <property type="entry name" value="DIACETYLCHITOBIOSE UPTAKE SYSTEM PERMEASE PROTEIN NGCF"/>
    <property type="match status" value="1"/>
</dbReference>
<evidence type="ECO:0000259" key="8">
    <source>
        <dbReference type="PROSITE" id="PS50928"/>
    </source>
</evidence>
<feature type="transmembrane region" description="Helical" evidence="7">
    <location>
        <begin position="281"/>
        <end position="301"/>
    </location>
</feature>
<dbReference type="InterPro" id="IPR000515">
    <property type="entry name" value="MetI-like"/>
</dbReference>
<dbReference type="PANTHER" id="PTHR30193">
    <property type="entry name" value="ABC TRANSPORTER PERMEASE PROTEIN"/>
    <property type="match status" value="1"/>
</dbReference>
<feature type="transmembrane region" description="Helical" evidence="7">
    <location>
        <begin position="128"/>
        <end position="147"/>
    </location>
</feature>
<dbReference type="InterPro" id="IPR035906">
    <property type="entry name" value="MetI-like_sf"/>
</dbReference>
<keyword evidence="4 7" id="KW-0812">Transmembrane</keyword>
<comment type="similarity">
    <text evidence="7">Belongs to the binding-protein-dependent transport system permease family.</text>
</comment>
<feature type="transmembrane region" description="Helical" evidence="7">
    <location>
        <begin position="97"/>
        <end position="116"/>
    </location>
</feature>